<dbReference type="InterPro" id="IPR012292">
    <property type="entry name" value="Globin/Proto"/>
</dbReference>
<dbReference type="GO" id="GO:0031720">
    <property type="term" value="F:haptoglobin binding"/>
    <property type="evidence" value="ECO:0007669"/>
    <property type="project" value="TreeGrafter"/>
</dbReference>
<dbReference type="PANTHER" id="PTHR11442:SF41">
    <property type="entry name" value="HEMOGLOBIN SUBUNIT ZETA"/>
    <property type="match status" value="1"/>
</dbReference>
<organism evidence="9 10">
    <name type="scientific">Sparus aurata</name>
    <name type="common">Gilthead sea bream</name>
    <dbReference type="NCBI Taxonomy" id="8175"/>
    <lineage>
        <taxon>Eukaryota</taxon>
        <taxon>Metazoa</taxon>
        <taxon>Chordata</taxon>
        <taxon>Craniata</taxon>
        <taxon>Vertebrata</taxon>
        <taxon>Euteleostomi</taxon>
        <taxon>Actinopterygii</taxon>
        <taxon>Neopterygii</taxon>
        <taxon>Teleostei</taxon>
        <taxon>Neoteleostei</taxon>
        <taxon>Acanthomorphata</taxon>
        <taxon>Eupercaria</taxon>
        <taxon>Spariformes</taxon>
        <taxon>Sparidae</taxon>
        <taxon>Sparus</taxon>
    </lineage>
</organism>
<dbReference type="GO" id="GO:0031838">
    <property type="term" value="C:haptoglobin-hemoglobin complex"/>
    <property type="evidence" value="ECO:0007669"/>
    <property type="project" value="TreeGrafter"/>
</dbReference>
<dbReference type="InterPro" id="IPR050056">
    <property type="entry name" value="Hemoglobin_oxygen_transport"/>
</dbReference>
<keyword evidence="2 7" id="KW-0813">Transport</keyword>
<evidence type="ECO:0000256" key="5">
    <source>
        <dbReference type="ARBA" id="ARBA00022723"/>
    </source>
</evidence>
<dbReference type="Ensembl" id="ENSSAUT00010027791.1">
    <property type="protein sequence ID" value="ENSSAUP00010026318.1"/>
    <property type="gene ID" value="ENSSAUG00010011425.1"/>
</dbReference>
<protein>
    <submittedName>
        <fullName evidence="9">Hemoglobin, alpha embryonic 5</fullName>
    </submittedName>
</protein>
<gene>
    <name evidence="9" type="primary">hbae5</name>
</gene>
<evidence type="ECO:0000256" key="4">
    <source>
        <dbReference type="ARBA" id="ARBA00022621"/>
    </source>
</evidence>
<reference evidence="9" key="2">
    <citation type="submission" date="2025-08" db="UniProtKB">
        <authorList>
            <consortium name="Ensembl"/>
        </authorList>
    </citation>
    <scope>IDENTIFICATION</scope>
</reference>
<comment type="similarity">
    <text evidence="1 7">Belongs to the globin family.</text>
</comment>
<reference evidence="9" key="1">
    <citation type="submission" date="2021-04" db="EMBL/GenBank/DDBJ databases">
        <authorList>
            <consortium name="Wellcome Sanger Institute Data Sharing"/>
        </authorList>
    </citation>
    <scope>NUCLEOTIDE SEQUENCE [LARGE SCALE GENOMIC DNA]</scope>
</reference>
<dbReference type="SUPFAM" id="SSF46458">
    <property type="entry name" value="Globin-like"/>
    <property type="match status" value="1"/>
</dbReference>
<evidence type="ECO:0000256" key="2">
    <source>
        <dbReference type="ARBA" id="ARBA00022448"/>
    </source>
</evidence>
<evidence type="ECO:0000256" key="6">
    <source>
        <dbReference type="ARBA" id="ARBA00023004"/>
    </source>
</evidence>
<dbReference type="PANTHER" id="PTHR11442">
    <property type="entry name" value="HEMOGLOBIN FAMILY MEMBER"/>
    <property type="match status" value="1"/>
</dbReference>
<proteinExistence type="inferred from homology"/>
<feature type="domain" description="Globin" evidence="8">
    <location>
        <begin position="1"/>
        <end position="76"/>
    </location>
</feature>
<keyword evidence="3 7" id="KW-0349">Heme</keyword>
<dbReference type="Pfam" id="PF00042">
    <property type="entry name" value="Globin"/>
    <property type="match status" value="1"/>
</dbReference>
<reference evidence="9" key="3">
    <citation type="submission" date="2025-09" db="UniProtKB">
        <authorList>
            <consortium name="Ensembl"/>
        </authorList>
    </citation>
    <scope>IDENTIFICATION</scope>
</reference>
<sequence>MDKKVMNNCNLSTKYNDLSIIHSKKLRVDPANFKILSHCILVVIATMFAKEFTPEAHVALDKFLVALSLALAEKYR</sequence>
<dbReference type="GO" id="GO:0043177">
    <property type="term" value="F:organic acid binding"/>
    <property type="evidence" value="ECO:0007669"/>
    <property type="project" value="TreeGrafter"/>
</dbReference>
<dbReference type="GO" id="GO:0019825">
    <property type="term" value="F:oxygen binding"/>
    <property type="evidence" value="ECO:0007669"/>
    <property type="project" value="InterPro"/>
</dbReference>
<dbReference type="GO" id="GO:0004601">
    <property type="term" value="F:peroxidase activity"/>
    <property type="evidence" value="ECO:0007669"/>
    <property type="project" value="TreeGrafter"/>
</dbReference>
<dbReference type="GO" id="GO:0005833">
    <property type="term" value="C:hemoglobin complex"/>
    <property type="evidence" value="ECO:0007669"/>
    <property type="project" value="TreeGrafter"/>
</dbReference>
<keyword evidence="6" id="KW-0408">Iron</keyword>
<dbReference type="GO" id="GO:0005344">
    <property type="term" value="F:oxygen carrier activity"/>
    <property type="evidence" value="ECO:0007669"/>
    <property type="project" value="UniProtKB-KW"/>
</dbReference>
<accession>A0A671VHH7</accession>
<dbReference type="GeneTree" id="ENSGT00940000163288"/>
<dbReference type="InterPro" id="IPR000971">
    <property type="entry name" value="Globin"/>
</dbReference>
<keyword evidence="4 7" id="KW-0561">Oxygen transport</keyword>
<evidence type="ECO:0000256" key="7">
    <source>
        <dbReference type="RuleBase" id="RU000356"/>
    </source>
</evidence>
<dbReference type="Gene3D" id="1.10.490.10">
    <property type="entry name" value="Globins"/>
    <property type="match status" value="1"/>
</dbReference>
<dbReference type="AlphaFoldDB" id="A0A671VHH7"/>
<evidence type="ECO:0000313" key="9">
    <source>
        <dbReference type="Ensembl" id="ENSSAUP00010026318.1"/>
    </source>
</evidence>
<dbReference type="PROSITE" id="PS01033">
    <property type="entry name" value="GLOBIN"/>
    <property type="match status" value="1"/>
</dbReference>
<evidence type="ECO:0000256" key="1">
    <source>
        <dbReference type="ARBA" id="ARBA00008705"/>
    </source>
</evidence>
<dbReference type="GO" id="GO:0042744">
    <property type="term" value="P:hydrogen peroxide catabolic process"/>
    <property type="evidence" value="ECO:0007669"/>
    <property type="project" value="TreeGrafter"/>
</dbReference>
<name>A0A671VHH7_SPAAU</name>
<dbReference type="InterPro" id="IPR009050">
    <property type="entry name" value="Globin-like_sf"/>
</dbReference>
<evidence type="ECO:0000256" key="3">
    <source>
        <dbReference type="ARBA" id="ARBA00022617"/>
    </source>
</evidence>
<dbReference type="GO" id="GO:0020037">
    <property type="term" value="F:heme binding"/>
    <property type="evidence" value="ECO:0007669"/>
    <property type="project" value="InterPro"/>
</dbReference>
<evidence type="ECO:0000259" key="8">
    <source>
        <dbReference type="PROSITE" id="PS01033"/>
    </source>
</evidence>
<evidence type="ECO:0000313" key="10">
    <source>
        <dbReference type="Proteomes" id="UP000472265"/>
    </source>
</evidence>
<keyword evidence="10" id="KW-1185">Reference proteome</keyword>
<keyword evidence="5" id="KW-0479">Metal-binding</keyword>
<dbReference type="GO" id="GO:0072562">
    <property type="term" value="C:blood microparticle"/>
    <property type="evidence" value="ECO:0007669"/>
    <property type="project" value="TreeGrafter"/>
</dbReference>
<dbReference type="GO" id="GO:0046872">
    <property type="term" value="F:metal ion binding"/>
    <property type="evidence" value="ECO:0007669"/>
    <property type="project" value="UniProtKB-KW"/>
</dbReference>
<dbReference type="Proteomes" id="UP000472265">
    <property type="component" value="Chromosome 20"/>
</dbReference>